<keyword evidence="2 6" id="KW-0812">Transmembrane</keyword>
<feature type="transmembrane region" description="Helical" evidence="6">
    <location>
        <begin position="37"/>
        <end position="60"/>
    </location>
</feature>
<evidence type="ECO:0000256" key="4">
    <source>
        <dbReference type="ARBA" id="ARBA00022989"/>
    </source>
</evidence>
<feature type="compositionally biased region" description="Basic and acidic residues" evidence="7">
    <location>
        <begin position="293"/>
        <end position="305"/>
    </location>
</feature>
<keyword evidence="4 6" id="KW-1133">Transmembrane helix</keyword>
<evidence type="ECO:0000313" key="10">
    <source>
        <dbReference type="Proteomes" id="UP000307173"/>
    </source>
</evidence>
<feature type="transmembrane region" description="Helical" evidence="6">
    <location>
        <begin position="148"/>
        <end position="169"/>
    </location>
</feature>
<dbReference type="EMBL" id="SELW01000047">
    <property type="protein sequence ID" value="TID31129.1"/>
    <property type="molecule type" value="Genomic_DNA"/>
</dbReference>
<reference evidence="9 10" key="1">
    <citation type="journal article" date="2019" name="Front. Genet.">
        <title>Whole-Genome Sequencing of the Opportunistic Yeast Pathogen Candida inconspicua Uncovers Its Hybrid Origin.</title>
        <authorList>
            <person name="Mixao V."/>
            <person name="Hansen A.P."/>
            <person name="Saus E."/>
            <person name="Boekhout T."/>
            <person name="Lass-Florl C."/>
            <person name="Gabaldon T."/>
        </authorList>
    </citation>
    <scope>NUCLEOTIDE SEQUENCE [LARGE SCALE GENOMIC DNA]</scope>
    <source>
        <strain evidence="9 10">CBS 180</strain>
    </source>
</reference>
<evidence type="ECO:0000256" key="5">
    <source>
        <dbReference type="ARBA" id="ARBA00023136"/>
    </source>
</evidence>
<evidence type="ECO:0000256" key="6">
    <source>
        <dbReference type="RuleBase" id="RU363132"/>
    </source>
</evidence>
<gene>
    <name evidence="9" type="ORF">CANINC_000281</name>
</gene>
<feature type="domain" description="Reticulon" evidence="8">
    <location>
        <begin position="24"/>
        <end position="246"/>
    </location>
</feature>
<comment type="caution">
    <text evidence="9">The sequence shown here is derived from an EMBL/GenBank/DDBJ whole genome shotgun (WGS) entry which is preliminary data.</text>
</comment>
<dbReference type="GO" id="GO:0005789">
    <property type="term" value="C:endoplasmic reticulum membrane"/>
    <property type="evidence" value="ECO:0007669"/>
    <property type="project" value="UniProtKB-SubCell"/>
</dbReference>
<keyword evidence="5 6" id="KW-0472">Membrane</keyword>
<feature type="compositionally biased region" description="Polar residues" evidence="7">
    <location>
        <begin position="243"/>
        <end position="264"/>
    </location>
</feature>
<sequence length="305" mass="32904">MSSNTEKAKTANVCCGGKCLTKNSSNLLTWSDPRKSAITLGSILSALLLVKYVNLTALFFRISTFVLLGSAIAEYAGKVITGTGFVTQFKPATKNCIGNWAEFYAPHAVTILKKVELEGQKLYTAASVQCTVRAGFASFFLYKLTSTFSLWTLTFVSTILAFIAPPIYLANKELIDANVENGVKIAQAKSLEFKNCACQKLSPHLEKAKKVADPLFKLIESKLPVRTAGTTVESTEPVVPEKSTASTTSASVHQSAPVKTNVIPSTEEIETDFNSLGEQLKKEAQAATSEAETFSREKVDAPPSI</sequence>
<evidence type="ECO:0000259" key="8">
    <source>
        <dbReference type="PROSITE" id="PS50845"/>
    </source>
</evidence>
<evidence type="ECO:0000256" key="7">
    <source>
        <dbReference type="SAM" id="MobiDB-lite"/>
    </source>
</evidence>
<keyword evidence="3 6" id="KW-0256">Endoplasmic reticulum</keyword>
<evidence type="ECO:0000313" key="9">
    <source>
        <dbReference type="EMBL" id="TID31129.1"/>
    </source>
</evidence>
<dbReference type="InterPro" id="IPR003388">
    <property type="entry name" value="Reticulon"/>
</dbReference>
<evidence type="ECO:0000256" key="2">
    <source>
        <dbReference type="ARBA" id="ARBA00022692"/>
    </source>
</evidence>
<organism evidence="9 10">
    <name type="scientific">Pichia inconspicua</name>
    <dbReference type="NCBI Taxonomy" id="52247"/>
    <lineage>
        <taxon>Eukaryota</taxon>
        <taxon>Fungi</taxon>
        <taxon>Dikarya</taxon>
        <taxon>Ascomycota</taxon>
        <taxon>Saccharomycotina</taxon>
        <taxon>Pichiomycetes</taxon>
        <taxon>Pichiales</taxon>
        <taxon>Pichiaceae</taxon>
        <taxon>Pichia</taxon>
    </lineage>
</organism>
<dbReference type="PROSITE" id="PS50845">
    <property type="entry name" value="RETICULON"/>
    <property type="match status" value="1"/>
</dbReference>
<comment type="subcellular location">
    <subcellularLocation>
        <location evidence="1 6">Endoplasmic reticulum membrane</location>
        <topology evidence="1 6">Multi-pass membrane protein</topology>
    </subcellularLocation>
</comment>
<protein>
    <recommendedName>
        <fullName evidence="6">Reticulon-like protein</fullName>
    </recommendedName>
</protein>
<evidence type="ECO:0000256" key="3">
    <source>
        <dbReference type="ARBA" id="ARBA00022824"/>
    </source>
</evidence>
<dbReference type="Pfam" id="PF02453">
    <property type="entry name" value="Reticulon"/>
    <property type="match status" value="1"/>
</dbReference>
<keyword evidence="10" id="KW-1185">Reference proteome</keyword>
<dbReference type="Proteomes" id="UP000307173">
    <property type="component" value="Unassembled WGS sequence"/>
</dbReference>
<evidence type="ECO:0000256" key="1">
    <source>
        <dbReference type="ARBA" id="ARBA00004477"/>
    </source>
</evidence>
<dbReference type="STRING" id="52247.A0A4T0X6M9"/>
<accession>A0A4T0X6M9</accession>
<feature type="region of interest" description="Disordered" evidence="7">
    <location>
        <begin position="230"/>
        <end position="305"/>
    </location>
</feature>
<proteinExistence type="predicted"/>
<dbReference type="OrthoDB" id="567788at2759"/>
<dbReference type="AlphaFoldDB" id="A0A4T0X6M9"/>
<name>A0A4T0X6M9_9ASCO</name>